<feature type="domain" description="EamA" evidence="2">
    <location>
        <begin position="5"/>
        <end position="76"/>
    </location>
</feature>
<evidence type="ECO:0000256" key="1">
    <source>
        <dbReference type="SAM" id="Phobius"/>
    </source>
</evidence>
<keyword evidence="1" id="KW-0812">Transmembrane</keyword>
<reference evidence="4" key="1">
    <citation type="journal article" date="2022" name="Int. J. Syst. Evol. Microbiol.">
        <title>Anaeromyxobacter oryzae sp. nov., Anaeromyxobacter diazotrophicus sp. nov. and Anaeromyxobacter paludicola sp. nov., isolated from paddy soils.</title>
        <authorList>
            <person name="Itoh H."/>
            <person name="Xu Z."/>
            <person name="Mise K."/>
            <person name="Masuda Y."/>
            <person name="Ushijima N."/>
            <person name="Hayakawa C."/>
            <person name="Shiratori Y."/>
            <person name="Senoo K."/>
        </authorList>
    </citation>
    <scope>NUCLEOTIDE SEQUENCE [LARGE SCALE GENOMIC DNA]</scope>
    <source>
        <strain evidence="4">Red232</strain>
    </source>
</reference>
<accession>A0ABM7WQE0</accession>
<proteinExistence type="predicted"/>
<dbReference type="EMBL" id="AP025591">
    <property type="protein sequence ID" value="BDG01687.1"/>
    <property type="molecule type" value="Genomic_DNA"/>
</dbReference>
<dbReference type="InterPro" id="IPR000620">
    <property type="entry name" value="EamA_dom"/>
</dbReference>
<dbReference type="Proteomes" id="UP001162891">
    <property type="component" value="Chromosome"/>
</dbReference>
<protein>
    <recommendedName>
        <fullName evidence="2">EamA domain-containing protein</fullName>
    </recommendedName>
</protein>
<feature type="transmembrane region" description="Helical" evidence="1">
    <location>
        <begin position="31"/>
        <end position="51"/>
    </location>
</feature>
<name>A0ABM7WQE0_9BACT</name>
<organism evidence="3 4">
    <name type="scientific">Anaeromyxobacter oryzae</name>
    <dbReference type="NCBI Taxonomy" id="2918170"/>
    <lineage>
        <taxon>Bacteria</taxon>
        <taxon>Pseudomonadati</taxon>
        <taxon>Myxococcota</taxon>
        <taxon>Myxococcia</taxon>
        <taxon>Myxococcales</taxon>
        <taxon>Cystobacterineae</taxon>
        <taxon>Anaeromyxobacteraceae</taxon>
        <taxon>Anaeromyxobacter</taxon>
    </lineage>
</organism>
<keyword evidence="4" id="KW-1185">Reference proteome</keyword>
<evidence type="ECO:0000313" key="3">
    <source>
        <dbReference type="EMBL" id="BDG01687.1"/>
    </source>
</evidence>
<dbReference type="Pfam" id="PF00892">
    <property type="entry name" value="EamA"/>
    <property type="match status" value="1"/>
</dbReference>
<dbReference type="RefSeq" id="WP_248358442.1">
    <property type="nucleotide sequence ID" value="NZ_AP025591.1"/>
</dbReference>
<sequence>MPPRLGALLAVVFWGISFVATKAVVVEIAPAALVFLRAGLGTLLLLGILALRRERAWPPRDALPSLAAMGFVGVAFHQPLRCCTSSRS</sequence>
<evidence type="ECO:0000259" key="2">
    <source>
        <dbReference type="Pfam" id="PF00892"/>
    </source>
</evidence>
<gene>
    <name evidence="3" type="ORF">AMOR_06830</name>
</gene>
<keyword evidence="1" id="KW-1133">Transmembrane helix</keyword>
<keyword evidence="1" id="KW-0472">Membrane</keyword>
<evidence type="ECO:0000313" key="4">
    <source>
        <dbReference type="Proteomes" id="UP001162891"/>
    </source>
</evidence>